<evidence type="ECO:0000259" key="5">
    <source>
        <dbReference type="Pfam" id="PF23659"/>
    </source>
</evidence>
<protein>
    <submittedName>
        <fullName evidence="6">Uncharacterized protein</fullName>
    </submittedName>
</protein>
<dbReference type="GO" id="GO:0034976">
    <property type="term" value="P:response to endoplasmic reticulum stress"/>
    <property type="evidence" value="ECO:0007669"/>
    <property type="project" value="TreeGrafter"/>
</dbReference>
<dbReference type="InterPro" id="IPR056579">
    <property type="entry name" value="Ufl1_N"/>
</dbReference>
<comment type="similarity">
    <text evidence="1">Belongs to the UFL1 family.</text>
</comment>
<organism evidence="6">
    <name type="scientific">Trypanosoma congolense (strain IL3000)</name>
    <dbReference type="NCBI Taxonomy" id="1068625"/>
    <lineage>
        <taxon>Eukaryota</taxon>
        <taxon>Discoba</taxon>
        <taxon>Euglenozoa</taxon>
        <taxon>Kinetoplastea</taxon>
        <taxon>Metakinetoplastina</taxon>
        <taxon>Trypanosomatida</taxon>
        <taxon>Trypanosomatidae</taxon>
        <taxon>Trypanosoma</taxon>
        <taxon>Nannomonas</taxon>
    </lineage>
</organism>
<dbReference type="InterPro" id="IPR018611">
    <property type="entry name" value="Ufl1"/>
</dbReference>
<feature type="domain" description="E3 UFM1-protein ligase 1-like N-terminal" evidence="4">
    <location>
        <begin position="5"/>
        <end position="272"/>
    </location>
</feature>
<keyword evidence="2" id="KW-0808">Transferase</keyword>
<dbReference type="PANTHER" id="PTHR31057:SF0">
    <property type="entry name" value="E3 UFM1-PROTEIN LIGASE 1"/>
    <property type="match status" value="1"/>
</dbReference>
<dbReference type="EMBL" id="HE575323">
    <property type="protein sequence ID" value="CCC93922.1"/>
    <property type="molecule type" value="Genomic_DNA"/>
</dbReference>
<proteinExistence type="inferred from homology"/>
<dbReference type="GO" id="GO:0032434">
    <property type="term" value="P:regulation of proteasomal ubiquitin-dependent protein catabolic process"/>
    <property type="evidence" value="ECO:0007669"/>
    <property type="project" value="TreeGrafter"/>
</dbReference>
<dbReference type="GO" id="GO:1990592">
    <property type="term" value="P:protein K69-linked ufmylation"/>
    <property type="evidence" value="ECO:0007669"/>
    <property type="project" value="TreeGrafter"/>
</dbReference>
<evidence type="ECO:0000256" key="2">
    <source>
        <dbReference type="ARBA" id="ARBA00022679"/>
    </source>
</evidence>
<accession>G0UX05</accession>
<dbReference type="VEuPathDB" id="TriTrypDB:TcIL3000_10_6950"/>
<dbReference type="GO" id="GO:0061666">
    <property type="term" value="F:UFM1 ligase activity"/>
    <property type="evidence" value="ECO:0007669"/>
    <property type="project" value="InterPro"/>
</dbReference>
<dbReference type="Pfam" id="PF09743">
    <property type="entry name" value="E3_UFM1_ligase"/>
    <property type="match status" value="1"/>
</dbReference>
<feature type="domain" description="E3 UFM1-protein ligase 1-like" evidence="5">
    <location>
        <begin position="493"/>
        <end position="618"/>
    </location>
</feature>
<dbReference type="AlphaFoldDB" id="G0UX05"/>
<evidence type="ECO:0000313" key="6">
    <source>
        <dbReference type="EMBL" id="CCC93922.1"/>
    </source>
</evidence>
<dbReference type="Pfam" id="PF23659">
    <property type="entry name" value="UFL1"/>
    <property type="match status" value="1"/>
</dbReference>
<gene>
    <name evidence="6" type="ORF">TCIL3000_10_6950</name>
</gene>
<evidence type="ECO:0000256" key="3">
    <source>
        <dbReference type="ARBA" id="ARBA00022786"/>
    </source>
</evidence>
<reference evidence="6" key="1">
    <citation type="journal article" date="2012" name="Proc. Natl. Acad. Sci. U.S.A.">
        <title>Antigenic diversity is generated by distinct evolutionary mechanisms in African trypanosome species.</title>
        <authorList>
            <person name="Jackson A.P."/>
            <person name="Berry A."/>
            <person name="Aslett M."/>
            <person name="Allison H.C."/>
            <person name="Burton P."/>
            <person name="Vavrova-Anderson J."/>
            <person name="Brown R."/>
            <person name="Browne H."/>
            <person name="Corton N."/>
            <person name="Hauser H."/>
            <person name="Gamble J."/>
            <person name="Gilderthorp R."/>
            <person name="Marcello L."/>
            <person name="McQuillan J."/>
            <person name="Otto T.D."/>
            <person name="Quail M.A."/>
            <person name="Sanders M.J."/>
            <person name="van Tonder A."/>
            <person name="Ginger M.L."/>
            <person name="Field M.C."/>
            <person name="Barry J.D."/>
            <person name="Hertz-Fowler C."/>
            <person name="Berriman M."/>
        </authorList>
    </citation>
    <scope>NUCLEOTIDE SEQUENCE</scope>
    <source>
        <strain evidence="6">IL3000</strain>
    </source>
</reference>
<name>G0UX05_TRYCI</name>
<dbReference type="PANTHER" id="PTHR31057">
    <property type="entry name" value="E3 UFM1-PROTEIN LIGASE 1"/>
    <property type="match status" value="1"/>
</dbReference>
<evidence type="ECO:0000259" key="4">
    <source>
        <dbReference type="Pfam" id="PF09743"/>
    </source>
</evidence>
<dbReference type="GO" id="GO:0005789">
    <property type="term" value="C:endoplasmic reticulum membrane"/>
    <property type="evidence" value="ECO:0007669"/>
    <property type="project" value="TreeGrafter"/>
</dbReference>
<keyword evidence="3" id="KW-0833">Ubl conjugation pathway</keyword>
<evidence type="ECO:0000256" key="1">
    <source>
        <dbReference type="ARBA" id="ARBA00010789"/>
    </source>
</evidence>
<dbReference type="InterPro" id="IPR056580">
    <property type="entry name" value="Ufl1_dom"/>
</dbReference>
<sequence length="738" mass="81477">MGDLELSELISKFQAIQREDVPNQITERNVVEIINVLREKRLVELLYTFDGKEYLTWEQLRREVIDEIYVNGGRINVVDIHGALNVDMIHVERVLPKVLEEPNIRVESSELITDEYLESVVQSARDALKEHGFISILSFAKTYRFTSLFTQELLTGAINTGRLHAVVQNSTLYTKQFVGAQAIVLRAGLLAATQPVNLTAFFNRHDLFAPLMDTLIEVIRGDLPGKVEGCVYTPTYYEQNRIKDVENVYLSNGFIDYDLLRQKGIGQAKEFLVSKFNPVADAAVTQGGGKRRTRRGQVPPMAAAGAPLVARNDSYPNAGHALSACFLSDRSLANLAVFEDLAQGDAVAVDLSQHLPVSVDFVEDADILLGRLRELHPVVGSCTLLESGVLLHESVLASVKKQLEVSYGARTAEGGAEARRKLKGNHDFGKEEEDILMNVIAEVTGLSQEEYGDMIAGLSSEWMDVAKNIYTELASAAEQNVSLDWKRMRNSSQSSLGAAWSRMVIAEKGVVWAASKLDDAACVALNRHLLTTVAQPLLSDIFLNESLGNAKIYERMSELLQEQGSQRQNYTALLQKALKIIPEEQRQCFSTLVDAAAGKSVEAFMNILRDMNATAQISVSSFHKLSKGVERETLALMRNTVKERVARDTFSTDVSHSGVLFASLCSLLIHLHFHVHVDLPGRVVGSVVTYLLAEVGESVGRLKECNQIITNAISGKQSLSDEDLAELEALRQSVCDST</sequence>